<organism evidence="5">
    <name type="scientific">Lygus hesperus</name>
    <name type="common">Western plant bug</name>
    <dbReference type="NCBI Taxonomy" id="30085"/>
    <lineage>
        <taxon>Eukaryota</taxon>
        <taxon>Metazoa</taxon>
        <taxon>Ecdysozoa</taxon>
        <taxon>Arthropoda</taxon>
        <taxon>Hexapoda</taxon>
        <taxon>Insecta</taxon>
        <taxon>Pterygota</taxon>
        <taxon>Neoptera</taxon>
        <taxon>Paraneoptera</taxon>
        <taxon>Hemiptera</taxon>
        <taxon>Heteroptera</taxon>
        <taxon>Panheteroptera</taxon>
        <taxon>Cimicomorpha</taxon>
        <taxon>Miridae</taxon>
        <taxon>Mirini</taxon>
        <taxon>Lygus</taxon>
    </lineage>
</organism>
<evidence type="ECO:0000256" key="4">
    <source>
        <dbReference type="ARBA" id="ARBA00023274"/>
    </source>
</evidence>
<evidence type="ECO:0000313" key="5">
    <source>
        <dbReference type="EMBL" id="JAG34665.1"/>
    </source>
</evidence>
<keyword evidence="4" id="KW-0687">Ribonucleoprotein</keyword>
<dbReference type="InterPro" id="IPR039982">
    <property type="entry name" value="Ribosomal_mL65"/>
</dbReference>
<dbReference type="EMBL" id="GBHO01008938">
    <property type="protein sequence ID" value="JAG34666.1"/>
    <property type="molecule type" value="Transcribed_RNA"/>
</dbReference>
<dbReference type="EMBL" id="GBHO01008939">
    <property type="protein sequence ID" value="JAG34665.1"/>
    <property type="molecule type" value="Transcribed_RNA"/>
</dbReference>
<evidence type="ECO:0000256" key="2">
    <source>
        <dbReference type="ARBA" id="ARBA00022980"/>
    </source>
</evidence>
<name>A0A0A9YYN6_LYGHE</name>
<dbReference type="PANTHER" id="PTHR13014:SF3">
    <property type="entry name" value="LARGE RIBOSOMAL SUBUNIT PROTEIN ML65"/>
    <property type="match status" value="1"/>
</dbReference>
<dbReference type="InterPro" id="IPR010793">
    <property type="entry name" value="Ribosomal_mL37/mL65"/>
</dbReference>
<comment type="subcellular location">
    <subcellularLocation>
        <location evidence="1">Mitochondrion</location>
    </subcellularLocation>
</comment>
<dbReference type="PANTHER" id="PTHR13014">
    <property type="entry name" value="MITOCHONDRIAL 28S RIBOSOMAL PROTEIN S30/P52 PRO-APOTOTIC PROTEIN"/>
    <property type="match status" value="1"/>
</dbReference>
<dbReference type="GO" id="GO:0006412">
    <property type="term" value="P:translation"/>
    <property type="evidence" value="ECO:0007669"/>
    <property type="project" value="InterPro"/>
</dbReference>
<dbReference type="AlphaFoldDB" id="A0A0A9YYN6"/>
<dbReference type="GO" id="GO:0003735">
    <property type="term" value="F:structural constituent of ribosome"/>
    <property type="evidence" value="ECO:0007669"/>
    <property type="project" value="InterPro"/>
</dbReference>
<gene>
    <name evidence="5" type="primary">MRPS30_2</name>
    <name evidence="6" type="synonym">MRPS30_1</name>
    <name evidence="6" type="ORF">CM83_75140</name>
    <name evidence="5" type="ORF">CM83_75142</name>
</gene>
<keyword evidence="3" id="KW-0496">Mitochondrion</keyword>
<protein>
    <submittedName>
        <fullName evidence="5">28S ribosomal protein S30, mitochondrial</fullName>
    </submittedName>
</protein>
<evidence type="ECO:0000313" key="6">
    <source>
        <dbReference type="EMBL" id="JAG34666.1"/>
    </source>
</evidence>
<reference evidence="5" key="2">
    <citation type="submission" date="2014-07" db="EMBL/GenBank/DDBJ databases">
        <authorList>
            <person name="Hull J."/>
        </authorList>
    </citation>
    <scope>NUCLEOTIDE SEQUENCE</scope>
</reference>
<evidence type="ECO:0000256" key="1">
    <source>
        <dbReference type="ARBA" id="ARBA00004173"/>
    </source>
</evidence>
<evidence type="ECO:0000256" key="3">
    <source>
        <dbReference type="ARBA" id="ARBA00023128"/>
    </source>
</evidence>
<keyword evidence="2 5" id="KW-0689">Ribosomal protein</keyword>
<reference evidence="5" key="1">
    <citation type="journal article" date="2014" name="PLoS ONE">
        <title>Transcriptome-Based Identification of ABC Transporters in the Western Tarnished Plant Bug Lygus hesperus.</title>
        <authorList>
            <person name="Hull J.J."/>
            <person name="Chaney K."/>
            <person name="Geib S.M."/>
            <person name="Fabrick J.A."/>
            <person name="Brent C.S."/>
            <person name="Walsh D."/>
            <person name="Lavine L.C."/>
        </authorList>
    </citation>
    <scope>NUCLEOTIDE SEQUENCE</scope>
</reference>
<accession>A0A0A9YYN6</accession>
<dbReference type="Pfam" id="PF07147">
    <property type="entry name" value="PDCD9"/>
    <property type="match status" value="1"/>
</dbReference>
<dbReference type="GO" id="GO:0005762">
    <property type="term" value="C:mitochondrial large ribosomal subunit"/>
    <property type="evidence" value="ECO:0007669"/>
    <property type="project" value="TreeGrafter"/>
</dbReference>
<proteinExistence type="predicted"/>
<sequence length="555" mass="65726">MLTRHLVRHVSKRRSSSTSFTSTTVPKYPQILDLSNEAKNRRERERYRDRINAQDTVEEKLFFQNLRYYYGTKCYCLEESKLPIDSLSFVKYITRTRSVEADLKSFQQLMAFNSSEVKELLERIRPYLQEALLFELLGRTKENLSEEKAAGVLVERINDVLLSSLSMQYQHLLDATVDYNPRLEAFWLAGNFHPSVELYKERTNEKKRLEKENKRKVKPEPIDIDPAQVVEHHIQYIGHPLVQLRSKLPLTQLDTDMVADRDPELDKFLSETYYSPSLRFGLQEIRRFGTNLPGFWPGDECEHGLISYHYMKDVNDVPDSMVEAERRSRLKSQAILSGFGWLHAQAALLGFSTYQELTYPLTSQQVITDGRQFSFNLYQLNTTLIHKELNSPNTRTNICVSLPIQPLYQEISNNQFVGWNDEVILNLLGFYLNKPEARDGVDMKPFINPAIRVLAEVDDEDRRIWLHNQFRHMYSNRPRHRVPYEIYDWERIYKIEYSTREMDARMRPYERGQNPMDERKYWDAMPPYVPKKDRPKKKQWNGWKSKFAKTYFPDP</sequence>